<organism evidence="2 3">
    <name type="scientific">Alkalibacter saccharofermentans DSM 14828</name>
    <dbReference type="NCBI Taxonomy" id="1120975"/>
    <lineage>
        <taxon>Bacteria</taxon>
        <taxon>Bacillati</taxon>
        <taxon>Bacillota</taxon>
        <taxon>Clostridia</taxon>
        <taxon>Eubacteriales</taxon>
        <taxon>Eubacteriaceae</taxon>
        <taxon>Alkalibacter</taxon>
    </lineage>
</organism>
<proteinExistence type="predicted"/>
<dbReference type="EMBL" id="FQTU01000004">
    <property type="protein sequence ID" value="SHE60639.1"/>
    <property type="molecule type" value="Genomic_DNA"/>
</dbReference>
<dbReference type="Proteomes" id="UP000184251">
    <property type="component" value="Unassembled WGS sequence"/>
</dbReference>
<gene>
    <name evidence="2" type="ORF">SAMN02746064_00834</name>
</gene>
<keyword evidence="3" id="KW-1185">Reference proteome</keyword>
<feature type="signal peptide" evidence="1">
    <location>
        <begin position="1"/>
        <end position="24"/>
    </location>
</feature>
<protein>
    <submittedName>
        <fullName evidence="2">Uncharacterized protein</fullName>
    </submittedName>
</protein>
<keyword evidence="1" id="KW-0732">Signal</keyword>
<sequence length="57" mass="5717">MKRKILILTVIVMLLVSVSSSVFAAGMPAAHGLTGAEFGQAVSSLPPGAIAAHVSGR</sequence>
<evidence type="ECO:0000313" key="3">
    <source>
        <dbReference type="Proteomes" id="UP000184251"/>
    </source>
</evidence>
<name>A0A1M4UVE1_9FIRM</name>
<accession>A0A1M4UVE1</accession>
<reference evidence="2 3" key="1">
    <citation type="submission" date="2016-11" db="EMBL/GenBank/DDBJ databases">
        <authorList>
            <person name="Jaros S."/>
            <person name="Januszkiewicz K."/>
            <person name="Wedrychowicz H."/>
        </authorList>
    </citation>
    <scope>NUCLEOTIDE SEQUENCE [LARGE SCALE GENOMIC DNA]</scope>
    <source>
        <strain evidence="2 3">DSM 14828</strain>
    </source>
</reference>
<evidence type="ECO:0000313" key="2">
    <source>
        <dbReference type="EMBL" id="SHE60639.1"/>
    </source>
</evidence>
<feature type="chain" id="PRO_5013381882" evidence="1">
    <location>
        <begin position="25"/>
        <end position="57"/>
    </location>
</feature>
<evidence type="ECO:0000256" key="1">
    <source>
        <dbReference type="SAM" id="SignalP"/>
    </source>
</evidence>
<dbReference type="AlphaFoldDB" id="A0A1M4UVE1"/>
<dbReference type="RefSeq" id="WP_159432060.1">
    <property type="nucleotide sequence ID" value="NZ_FQTU01000004.1"/>
</dbReference>